<dbReference type="InterPro" id="IPR015500">
    <property type="entry name" value="Peptidase_S8_subtilisin-rel"/>
</dbReference>
<dbReference type="Pfam" id="PF07676">
    <property type="entry name" value="PD40"/>
    <property type="match status" value="2"/>
</dbReference>
<evidence type="ECO:0000256" key="4">
    <source>
        <dbReference type="ARBA" id="ARBA00022801"/>
    </source>
</evidence>
<sequence length="3527" mass="374526">MNKRKRRWGSALLAATMLSGTLVPAIQAAAAPPDWRDVLAFPAEGDIQATPNTLTTDGQHHEVQLALLDDRGTGMAYIPDPRRNGQWALDVLDAESAWRTVSEATYGDGSGPQQQQRQPVVIAVIDTGVDAAHPDLAGRLLPGHNAIAGADPNDASDDSPSGHGTHVASVLAAVYGNGVGIAGAVGPAPVRLLPIKALGPDTKGKASDIAAAIRYAAGWIGPQGERVKAIHLSLGERLDLSGSEAAAELKAAVTDAQAQGVLLVAAAGNDGLPVAGDAASALPPYYPAAFEEVVSVGALDLTGERLGLSNSGADIEAPGEQIDGAMPGGDYGSRSGTSSAAPFVTAAAALMWAAKPDAKAEQVRAALYEQPGERWTIDRALQRFMTGRTAAPKPGKAVRLLAATGFEKISNAIGGLANTGDSGTPSVSEDGRYVAFDSNSRRLVSGDYNGFRDIFLFDRVEGSATRLSLTPFKGEADGDSFAPTIAPDGERVLFASKAANLTETGEWGTNLYIYDRSSDSIRKVADGGFAEGATENGPTYAMSANGQIVAFSSEQPNGVEEDANGYPDVFVKDLRTGLATRLTNHDYLSPDFSAVAITPDGRYVAFDSKAKLTADDRDAESDVYVYDRLLGTTELVSKTASPSFGPSISADGRTLAFVTRGPAFGDESLQVGHVELYDRTTGRTERIGPVTETGDTGEKSRPVISADGQIVVYEWRQWDRGELYEYDRSVSVPQNRLLTVSPDGEAADGASRSPVLSRNGSFLAFATTARNLAETPENGNDNAADIFFTDRGRALPEAPAWPVGAAAQAVQTGATYAALSWTPATAAGEGVPLYAIYEGERLYAIVRGTSYVVDGLTPNTAYTFRIVPGNDSYRFGEESVAVEVHTRIERDDTPPAAAQGNVVPQAGSLSVTWTDPSDADLDGIVVQWRKTGTASFRELPIVPAGRQNARIDGIVNGTFYDVRLISVDKDGNATEGAVQTVSGVPGRQIGRFPFSPAGRQPNNYSETSDVSDDGNTYVFSTWATNVVADDSNGYTDVFLYDRGADRIVLISRSTEGGVANGMSEAPVVSGSGRYVAFRSNAGNLVDNPPFREQWAVYLFDRDADGDGVMDEADPGATSLKRISPDDDYRDFDNVSVSRDGSTVAFTGNYSEATDPLYVYDTAAGTAKVVIEEEEGYEPELVDMSANGRYLSFVTDKAYDPDDTNDRSDLYLYDTDQNTFEWVSRFDSEEGMPRASYSSVSDEGDVAYLFNPDEQTKRFGLYVYDRSEKRTIPVSETPLGDVGAPAISADGKRIVYQEYVDRGPEGNQDIYKDIVLYHVGSGLKESVLVTHDGQPGNGGGDAPALNGDGTWISFRSDSTNLVTGDTNGQDDLFYVHVPGTEDREPPQWPTGSELKADAVGANAVTLRWTAATDNTAVQSYRISYDGGGELTVPGTVTQATVEGLRPSTSYTFRVRASDAAGNTSEGPTVTVTTDAGSELVPLQAEALDNGDVRLTWPAADPAISLKGFRLYRTQVQTGEPFEIRIDNPAAVSYVDTGLQKRTAYTYTVKAVYPDDTVRDYTTQAQVTTRGGSSIEFASVQVPLHYRKYVSVGREATINVRAAAGAEGKAIVSYAAAAESGTATIEVPLTEDAAAPGRYAGKFIIAEGMTEIASVQVRLNAGGETSEAEALKGPLTVAGSIRIPLANVPEGGHDLLDQAQLAVVSKSAKVSTGVRLSAAGTSYTIDGLPPADDYEISLFSRNGQSLLRLPPEPFSVASGRIGDAAPIDLWLPSSLRVRVLKPNGEPFAGAEVMAKDTDGSIRALSRTNADGYTGELLAHGSLGETYQLKVDVGVPEYVEAATSIVLSKVGLNEETLTVPVRERVSLRGRILDSKGNVLKDARVIGSQRLSGRSYSFNGIVDGSGGYVLDLYEGAARIAVSAPDWGLETIDLDLQPGAHERDLVVNTPAEWPVTVNLYTINEDGTRSGPMDLDWRVISMFQIRSSFAVSTASKNPFIVKARPGDTVSFCANGSQVRMTAACGTTVISPTAPNAVDIELKHYGLIGTKIKGTLEYYTLVKLFYEEEDGRRELVEQKYVSYGNVELNVPKPGNYVVQWRPNGSTELYAEHILTIAEGQSIDLGTIRFEPAGTHYGGKEGNGIRVTPSELTVGGTIDVRAEYRNSGASATAPTVLKLAIPAGTDLLERSVVLNGEPLAAESGRWRTAGGFLLIDVGTVAPGTTGAASYKLQADPDKTSGMLGVSAFVQVGAAKPEPIGTAVVSVNPLRFDIPSRTGRAEMTVLGSAPAGSEVQLYDGDLPLGTTTASPNGTWRMKIKLNAGEGESEHRIRAEAERAGTRWSTQEKRVRFDSAYPEVAEFTMRQPDGRTVTIDTADGVATFPYVVATGAPFYMTAKFINASRVDQVRFVMAGQGHPAVRNADGSFSATLFNPKPGPISLQYTTTDRTVTPDRVPDEDEIRDRLPPAMKDVTITPPVIEGEPAGTVRTAAFQSSLGYQGGTVGTDFKVKMEKVTNYSPSSADVSRANQYGVPVYGFSFSHSMSNGTFSFKMTGYFPEERFSSQAGIAEALRALGGTDPFAPAAAEEEPVLEGANVGTFIKLSFQGAMKWSGAGKMWTGIDSVYSFADGLGVNESLKDLGDLIDAATDCSPSRFNYYRDWAEDLKNQAMAHEIAKAVLMIAGVALGPETFGLGTVAMFMLTNAAGKVMDGLIGASIDKMKAMIANDSECKKDDDENDPPEDPPETDPGPVRKDTPLADPKWIYDPSGYVYEVDPSERVEGVKATVLQWDEAESVWKPWDAEWYLQQNPLWTDRQGKYGWDVPEGKWKVMFEKEGFRTAYSDELIVLPPHLDVNVPLVSTLPPQVTAVEAAPGGTAIDLYFSRYVTLDSANANTITVTDNVYGTDIAGTVSAVGEKPYEGRAAARHLRFEPAAPIAVGSSVRVAVDGWVQSYAGVPLGDDYFADVTVTAKDTKGPGKVTDIVSSATQTNISVMWKDPSDPDFSKVKLSWKVKGSKQACSTITVDKGKQWATIPNLCPGTEYEIGIAAYDAQGNASETQTIFQSTLKNAAVADTSGPRQVGSLTAVPGTNEIRLTWKDPDDADLNGIRISWRKQGDTEESPPATVAKGTQAYTIAGVLPSTEYEISAVALDKTGNESMAVAVVAATKSAGGNGNGNGNGGGGGSGTGGNGGAPSPGPITAPTPPKPAGKDVETFKVEREGGEFRAFDGAVRLQVAADAFDRTAELALAKEGRPAVPQDGTWKPVSIAYSLTEKETLAIRKPVALELAYEKNELGSADPRKLGIYRQDDGKPSGWTYVGGIVDAASGRISVNTDVPGVYAVLLNDVSFADLDAHWSRSDVEVLASRQAVDGIGGGLFDPDRAITRAEFAKLLVGSLEGRGGPSSAPSAPEFADVRPGDWFYEAVGAAAALGLVEGADGRFRPNDPVTREEAAVMLMRALAVRGGAAEGEAPAAGEPLAAYRDGTDVSEWAREAVAWSVSQALLQGMDGDRLEPQGRTTRAQAAVLLLRALQLTGAIENR</sequence>
<dbReference type="OrthoDB" id="1813813at2"/>
<feature type="region of interest" description="Disordered" evidence="8">
    <location>
        <begin position="3156"/>
        <end position="3199"/>
    </location>
</feature>
<keyword evidence="9" id="KW-0732">Signal</keyword>
<evidence type="ECO:0000256" key="9">
    <source>
        <dbReference type="SAM" id="SignalP"/>
    </source>
</evidence>
<keyword evidence="5 6" id="KW-0720">Serine protease</keyword>
<evidence type="ECO:0000256" key="8">
    <source>
        <dbReference type="SAM" id="MobiDB-lite"/>
    </source>
</evidence>
<feature type="compositionally biased region" description="Pro residues" evidence="8">
    <location>
        <begin position="3183"/>
        <end position="3195"/>
    </location>
</feature>
<dbReference type="PROSITE" id="PS00136">
    <property type="entry name" value="SUBTILASE_ASP"/>
    <property type="match status" value="1"/>
</dbReference>
<dbReference type="InterPro" id="IPR036852">
    <property type="entry name" value="Peptidase_S8/S53_dom_sf"/>
</dbReference>
<feature type="domain" description="Fibronectin type-III" evidence="10">
    <location>
        <begin position="894"/>
        <end position="986"/>
    </location>
</feature>
<dbReference type="CDD" id="cd00063">
    <property type="entry name" value="FN3"/>
    <property type="match status" value="6"/>
</dbReference>
<evidence type="ECO:0000259" key="11">
    <source>
        <dbReference type="PROSITE" id="PS51272"/>
    </source>
</evidence>
<dbReference type="Proteomes" id="UP000247476">
    <property type="component" value="Unassembled WGS sequence"/>
</dbReference>
<dbReference type="InterPro" id="IPR011042">
    <property type="entry name" value="6-blade_b-propeller_TolB-like"/>
</dbReference>
<keyword evidence="4 6" id="KW-0378">Hydrolase</keyword>
<feature type="domain" description="SLH" evidence="11">
    <location>
        <begin position="3395"/>
        <end position="3457"/>
    </location>
</feature>
<keyword evidence="13" id="KW-1185">Reference proteome</keyword>
<dbReference type="Gene3D" id="2.60.40.10">
    <property type="entry name" value="Immunoglobulins"/>
    <property type="match status" value="7"/>
</dbReference>
<dbReference type="InterPro" id="IPR011659">
    <property type="entry name" value="WD40"/>
</dbReference>
<evidence type="ECO:0000256" key="3">
    <source>
        <dbReference type="ARBA" id="ARBA00022737"/>
    </source>
</evidence>
<dbReference type="PROSITE" id="PS00137">
    <property type="entry name" value="SUBTILASE_HIS"/>
    <property type="match status" value="1"/>
</dbReference>
<evidence type="ECO:0008006" key="14">
    <source>
        <dbReference type="Google" id="ProtNLM"/>
    </source>
</evidence>
<proteinExistence type="inferred from homology"/>
<dbReference type="InterPro" id="IPR001119">
    <property type="entry name" value="SLH_dom"/>
</dbReference>
<dbReference type="InterPro" id="IPR050991">
    <property type="entry name" value="ECM_Regulatory_Proteins"/>
</dbReference>
<feature type="domain" description="SLH" evidence="11">
    <location>
        <begin position="3465"/>
        <end position="3527"/>
    </location>
</feature>
<evidence type="ECO:0000256" key="6">
    <source>
        <dbReference type="PROSITE-ProRule" id="PRU01240"/>
    </source>
</evidence>
<dbReference type="EMBL" id="QJVJ01000008">
    <property type="protein sequence ID" value="PYI52873.1"/>
    <property type="molecule type" value="Genomic_DNA"/>
</dbReference>
<feature type="domain" description="Fibronectin type-III" evidence="10">
    <location>
        <begin position="798"/>
        <end position="889"/>
    </location>
</feature>
<evidence type="ECO:0000259" key="10">
    <source>
        <dbReference type="PROSITE" id="PS50853"/>
    </source>
</evidence>
<dbReference type="PANTHER" id="PTHR46708:SF2">
    <property type="entry name" value="FIBRONECTIN TYPE-III DOMAIN-CONTAINING PROTEIN"/>
    <property type="match status" value="1"/>
</dbReference>
<dbReference type="Pfam" id="PF00082">
    <property type="entry name" value="Peptidase_S8"/>
    <property type="match status" value="1"/>
</dbReference>
<feature type="compositionally biased region" description="Gly residues" evidence="8">
    <location>
        <begin position="3159"/>
        <end position="3182"/>
    </location>
</feature>
<evidence type="ECO:0000313" key="12">
    <source>
        <dbReference type="EMBL" id="PYI52873.1"/>
    </source>
</evidence>
<dbReference type="InterPro" id="IPR022398">
    <property type="entry name" value="Peptidase_S8_His-AS"/>
</dbReference>
<evidence type="ECO:0000313" key="13">
    <source>
        <dbReference type="Proteomes" id="UP000247476"/>
    </source>
</evidence>
<reference evidence="12 13" key="1">
    <citation type="submission" date="2018-05" db="EMBL/GenBank/DDBJ databases">
        <title>Paenibacillus flagellatus sp. nov., isolated from selenium mineral soil.</title>
        <authorList>
            <person name="Dai X."/>
        </authorList>
    </citation>
    <scope>NUCLEOTIDE SEQUENCE [LARGE SCALE GENOMIC DNA]</scope>
    <source>
        <strain evidence="12 13">DXL2</strain>
    </source>
</reference>
<dbReference type="PROSITE" id="PS51272">
    <property type="entry name" value="SLH"/>
    <property type="match status" value="3"/>
</dbReference>
<dbReference type="GO" id="GO:0006508">
    <property type="term" value="P:proteolysis"/>
    <property type="evidence" value="ECO:0007669"/>
    <property type="project" value="UniProtKB-KW"/>
</dbReference>
<dbReference type="Gene3D" id="2.120.10.30">
    <property type="entry name" value="TolB, C-terminal domain"/>
    <property type="match status" value="3"/>
</dbReference>
<dbReference type="Gene3D" id="3.40.50.200">
    <property type="entry name" value="Peptidase S8/S53 domain"/>
    <property type="match status" value="1"/>
</dbReference>
<dbReference type="Pfam" id="PF00041">
    <property type="entry name" value="fn3"/>
    <property type="match status" value="2"/>
</dbReference>
<gene>
    <name evidence="12" type="ORF">DLM86_17845</name>
</gene>
<dbReference type="InterPro" id="IPR023828">
    <property type="entry name" value="Peptidase_S8_Ser-AS"/>
</dbReference>
<feature type="chain" id="PRO_5015854091" description="Serine protease" evidence="9">
    <location>
        <begin position="31"/>
        <end position="3527"/>
    </location>
</feature>
<feature type="compositionally biased region" description="Acidic residues" evidence="8">
    <location>
        <begin position="2725"/>
        <end position="2735"/>
    </location>
</feature>
<feature type="active site" description="Charge relay system" evidence="6">
    <location>
        <position position="338"/>
    </location>
</feature>
<feature type="domain" description="Fibronectin type-III" evidence="10">
    <location>
        <begin position="1477"/>
        <end position="1570"/>
    </location>
</feature>
<dbReference type="InterPro" id="IPR003961">
    <property type="entry name" value="FN3_dom"/>
</dbReference>
<feature type="domain" description="Fibronectin type-III" evidence="10">
    <location>
        <begin position="2964"/>
        <end position="3057"/>
    </location>
</feature>
<dbReference type="SUPFAM" id="SSF82171">
    <property type="entry name" value="DPP6 N-terminal domain-like"/>
    <property type="match status" value="2"/>
</dbReference>
<dbReference type="InterPro" id="IPR000209">
    <property type="entry name" value="Peptidase_S8/S53_dom"/>
</dbReference>
<organism evidence="12 13">
    <name type="scientific">Paenibacillus flagellatus</name>
    <dbReference type="NCBI Taxonomy" id="2211139"/>
    <lineage>
        <taxon>Bacteria</taxon>
        <taxon>Bacillati</taxon>
        <taxon>Bacillota</taxon>
        <taxon>Bacilli</taxon>
        <taxon>Bacillales</taxon>
        <taxon>Paenibacillaceae</taxon>
        <taxon>Paenibacillus</taxon>
    </lineage>
</organism>
<evidence type="ECO:0000256" key="1">
    <source>
        <dbReference type="ARBA" id="ARBA00011073"/>
    </source>
</evidence>
<feature type="region of interest" description="Disordered" evidence="8">
    <location>
        <begin position="2719"/>
        <end position="2750"/>
    </location>
</feature>
<name>A0A2V5K5C6_9BACL</name>
<dbReference type="RefSeq" id="WP_110841423.1">
    <property type="nucleotide sequence ID" value="NZ_QJVJ01000008.1"/>
</dbReference>
<feature type="active site" description="Charge relay system" evidence="6">
    <location>
        <position position="126"/>
    </location>
</feature>
<dbReference type="InterPro" id="IPR036116">
    <property type="entry name" value="FN3_sf"/>
</dbReference>
<feature type="domain" description="SLH" evidence="11">
    <location>
        <begin position="3331"/>
        <end position="3394"/>
    </location>
</feature>
<dbReference type="PANTHER" id="PTHR46708">
    <property type="entry name" value="TENASCIN"/>
    <property type="match status" value="1"/>
</dbReference>
<dbReference type="Pfam" id="PF00395">
    <property type="entry name" value="SLH"/>
    <property type="match status" value="3"/>
</dbReference>
<comment type="caution">
    <text evidence="12">The sequence shown here is derived from an EMBL/GenBank/DDBJ whole genome shotgun (WGS) entry which is preliminary data.</text>
</comment>
<dbReference type="PROSITE" id="PS50853">
    <property type="entry name" value="FN3"/>
    <property type="match status" value="6"/>
</dbReference>
<dbReference type="PRINTS" id="PR00723">
    <property type="entry name" value="SUBTILISIN"/>
</dbReference>
<keyword evidence="3" id="KW-0677">Repeat</keyword>
<keyword evidence="2 6" id="KW-0645">Protease</keyword>
<dbReference type="SMART" id="SM00060">
    <property type="entry name" value="FN3"/>
    <property type="match status" value="6"/>
</dbReference>
<protein>
    <recommendedName>
        <fullName evidence="14">Serine protease</fullName>
    </recommendedName>
</protein>
<feature type="signal peptide" evidence="9">
    <location>
        <begin position="1"/>
        <end position="30"/>
    </location>
</feature>
<dbReference type="PROSITE" id="PS51892">
    <property type="entry name" value="SUBTILASE"/>
    <property type="match status" value="1"/>
</dbReference>
<evidence type="ECO:0000256" key="2">
    <source>
        <dbReference type="ARBA" id="ARBA00022670"/>
    </source>
</evidence>
<feature type="active site" description="Charge relay system" evidence="6">
    <location>
        <position position="163"/>
    </location>
</feature>
<dbReference type="SUPFAM" id="SSF52743">
    <property type="entry name" value="Subtilisin-like"/>
    <property type="match status" value="1"/>
</dbReference>
<dbReference type="PROSITE" id="PS00138">
    <property type="entry name" value="SUBTILASE_SER"/>
    <property type="match status" value="1"/>
</dbReference>
<evidence type="ECO:0000256" key="5">
    <source>
        <dbReference type="ARBA" id="ARBA00022825"/>
    </source>
</evidence>
<dbReference type="InterPro" id="IPR013783">
    <property type="entry name" value="Ig-like_fold"/>
</dbReference>
<evidence type="ECO:0000256" key="7">
    <source>
        <dbReference type="RuleBase" id="RU003355"/>
    </source>
</evidence>
<dbReference type="SUPFAM" id="SSF49265">
    <property type="entry name" value="Fibronectin type III"/>
    <property type="match status" value="3"/>
</dbReference>
<comment type="similarity">
    <text evidence="1 6 7">Belongs to the peptidase S8 family.</text>
</comment>
<dbReference type="InterPro" id="IPR023827">
    <property type="entry name" value="Peptidase_S8_Asp-AS"/>
</dbReference>
<accession>A0A2V5K5C6</accession>
<feature type="domain" description="Fibronectin type-III" evidence="10">
    <location>
        <begin position="3065"/>
        <end position="3160"/>
    </location>
</feature>
<dbReference type="GO" id="GO:0004252">
    <property type="term" value="F:serine-type endopeptidase activity"/>
    <property type="evidence" value="ECO:0007669"/>
    <property type="project" value="UniProtKB-UniRule"/>
</dbReference>
<feature type="domain" description="Fibronectin type-III" evidence="10">
    <location>
        <begin position="1384"/>
        <end position="1475"/>
    </location>
</feature>